<name>A0A8R2LW06_BOMMO</name>
<evidence type="ECO:0000256" key="1">
    <source>
        <dbReference type="SAM" id="Phobius"/>
    </source>
</evidence>
<proteinExistence type="predicted"/>
<accession>A0A8R2LW06</accession>
<keyword evidence="4" id="KW-1185">Reference proteome</keyword>
<feature type="transmembrane region" description="Helical" evidence="1">
    <location>
        <begin position="306"/>
        <end position="328"/>
    </location>
</feature>
<dbReference type="GO" id="GO:0098855">
    <property type="term" value="C:HCN channel complex"/>
    <property type="evidence" value="ECO:0007669"/>
    <property type="project" value="TreeGrafter"/>
</dbReference>
<dbReference type="SUPFAM" id="SSF81324">
    <property type="entry name" value="Voltage-gated potassium channels"/>
    <property type="match status" value="1"/>
</dbReference>
<reference evidence="3" key="2">
    <citation type="submission" date="2022-06" db="UniProtKB">
        <authorList>
            <consortium name="EnsemblMetazoa"/>
        </authorList>
    </citation>
    <scope>IDENTIFICATION</scope>
    <source>
        <strain evidence="3">p50T (Dazao)</strain>
    </source>
</reference>
<dbReference type="PANTHER" id="PTHR45689">
    <property type="entry name" value="I[[H]] CHANNEL, ISOFORM E"/>
    <property type="match status" value="1"/>
</dbReference>
<protein>
    <recommendedName>
        <fullName evidence="2">Cyclic nucleotide-binding domain-containing protein</fullName>
    </recommendedName>
</protein>
<dbReference type="GO" id="GO:0003254">
    <property type="term" value="P:regulation of membrane depolarization"/>
    <property type="evidence" value="ECO:0007669"/>
    <property type="project" value="TreeGrafter"/>
</dbReference>
<feature type="transmembrane region" description="Helical" evidence="1">
    <location>
        <begin position="160"/>
        <end position="180"/>
    </location>
</feature>
<dbReference type="CDD" id="cd00038">
    <property type="entry name" value="CAP_ED"/>
    <property type="match status" value="1"/>
</dbReference>
<dbReference type="KEGG" id="bmor:101743451"/>
<dbReference type="GO" id="GO:0005249">
    <property type="term" value="F:voltage-gated potassium channel activity"/>
    <property type="evidence" value="ECO:0007669"/>
    <property type="project" value="TreeGrafter"/>
</dbReference>
<dbReference type="SMR" id="A0A8R2LW06"/>
<feature type="transmembrane region" description="Helical" evidence="1">
    <location>
        <begin position="281"/>
        <end position="300"/>
    </location>
</feature>
<dbReference type="SMART" id="SM00100">
    <property type="entry name" value="cNMP"/>
    <property type="match status" value="1"/>
</dbReference>
<keyword evidence="1" id="KW-0472">Membrane</keyword>
<evidence type="ECO:0000313" key="4">
    <source>
        <dbReference type="Proteomes" id="UP000005204"/>
    </source>
</evidence>
<keyword evidence="1" id="KW-1133">Transmembrane helix</keyword>
<dbReference type="InterPro" id="IPR014710">
    <property type="entry name" value="RmlC-like_jellyroll"/>
</dbReference>
<evidence type="ECO:0000313" key="3">
    <source>
        <dbReference type="EnsemblMetazoa" id="XP_037867782.1"/>
    </source>
</evidence>
<reference evidence="4" key="1">
    <citation type="journal article" date="2008" name="Insect Biochem. Mol. Biol.">
        <title>The genome of a lepidopteran model insect, the silkworm Bombyx mori.</title>
        <authorList>
            <consortium name="International Silkworm Genome Consortium"/>
        </authorList>
    </citation>
    <scope>NUCLEOTIDE SEQUENCE [LARGE SCALE GENOMIC DNA]</scope>
    <source>
        <strain evidence="4">p50T</strain>
    </source>
</reference>
<dbReference type="Pfam" id="PF00027">
    <property type="entry name" value="cNMP_binding"/>
    <property type="match status" value="1"/>
</dbReference>
<dbReference type="InterPro" id="IPR051413">
    <property type="entry name" value="K/Na_HCN_channel"/>
</dbReference>
<organism evidence="3 4">
    <name type="scientific">Bombyx mori</name>
    <name type="common">Silk moth</name>
    <dbReference type="NCBI Taxonomy" id="7091"/>
    <lineage>
        <taxon>Eukaryota</taxon>
        <taxon>Metazoa</taxon>
        <taxon>Ecdysozoa</taxon>
        <taxon>Arthropoda</taxon>
        <taxon>Hexapoda</taxon>
        <taxon>Insecta</taxon>
        <taxon>Pterygota</taxon>
        <taxon>Neoptera</taxon>
        <taxon>Endopterygota</taxon>
        <taxon>Lepidoptera</taxon>
        <taxon>Glossata</taxon>
        <taxon>Ditrysia</taxon>
        <taxon>Bombycoidea</taxon>
        <taxon>Bombycidae</taxon>
        <taxon>Bombycinae</taxon>
        <taxon>Bombyx</taxon>
    </lineage>
</organism>
<feature type="transmembrane region" description="Helical" evidence="1">
    <location>
        <begin position="200"/>
        <end position="220"/>
    </location>
</feature>
<dbReference type="AlphaFoldDB" id="A0A8R2LW06"/>
<feature type="domain" description="Cyclic nucleotide-binding" evidence="2">
    <location>
        <begin position="409"/>
        <end position="526"/>
    </location>
</feature>
<dbReference type="PROSITE" id="PS50042">
    <property type="entry name" value="CNMP_BINDING_3"/>
    <property type="match status" value="1"/>
</dbReference>
<evidence type="ECO:0000259" key="2">
    <source>
        <dbReference type="PROSITE" id="PS50042"/>
    </source>
</evidence>
<dbReference type="Gene3D" id="2.60.120.10">
    <property type="entry name" value="Jelly Rolls"/>
    <property type="match status" value="1"/>
</dbReference>
<dbReference type="RefSeq" id="XP_037867782.1">
    <property type="nucleotide sequence ID" value="XM_038011854.2"/>
</dbReference>
<dbReference type="EnsemblMetazoa" id="XM_038011854.1">
    <property type="protein sequence ID" value="XP_037867782.1"/>
    <property type="gene ID" value="LOC101743451"/>
</dbReference>
<feature type="transmembrane region" description="Helical" evidence="1">
    <location>
        <begin position="226"/>
        <end position="252"/>
    </location>
</feature>
<dbReference type="GO" id="GO:0035725">
    <property type="term" value="P:sodium ion transmembrane transport"/>
    <property type="evidence" value="ECO:0007669"/>
    <property type="project" value="TreeGrafter"/>
</dbReference>
<sequence length="556" mass="65253">MSLKRHYCQLGFASESMLPKAEGRWDSFCRGLRKICQVTDLHPETKEHFRSYPALVNERKINLMRGCNLIHPMSVASLIWNSIMVVVNLSHMFVSTLRIAYVIDPVHFSRHHYVDEALIVLDMMCWLDVIVKFNTGFKDKYTSNIVMERKRVAGRYLRRWLLPDLISSMPIAYIILSLPVKRTRCLLIAHFLPLLRTPRVYTALMDIQIFMKLFTSSYIWHGAVQLTVLFMMTTHWCGCLVYLPTILFYYWFGHMSSNYNRFLKESERDLLQLDFITRYQLGTFITLSTFFGTGFTLFLASEPEELIVHAFIILFSTVFMVYILVFLLKVYMTLFSSTIRYNELMNQVKEYMRHKQFPVPLQKRVKTFYSQLYQKRYYKEESVLECLSEELRNEITLHTCRVLVDKVTLFKDVPASAVGSVLGCLKPEVYLPNDPVLRAGDDGNCMYFIDYGTVAIYSLKGVEVCHLEDGAHFGEVALLMRDSKRLVTVVAVEITQLYRLDDIDFRQYVFTNQILFERIQTLASQRMHEAVLVDRQFQRDREKFNEKPIEFSETSI</sequence>
<dbReference type="SUPFAM" id="SSF51206">
    <property type="entry name" value="cAMP-binding domain-like"/>
    <property type="match status" value="1"/>
</dbReference>
<dbReference type="InterPro" id="IPR018490">
    <property type="entry name" value="cNMP-bd_dom_sf"/>
</dbReference>
<dbReference type="InterPro" id="IPR000595">
    <property type="entry name" value="cNMP-bd_dom"/>
</dbReference>
<dbReference type="GeneID" id="101743451"/>
<dbReference type="PANTHER" id="PTHR45689:SF14">
    <property type="entry name" value="CYCLIC NUCLEOTIDE-GATED CATION CHANNEL SUBUNIT A-LIKE PROTEIN"/>
    <property type="match status" value="1"/>
</dbReference>
<dbReference type="Gene3D" id="1.10.287.630">
    <property type="entry name" value="Helix hairpin bin"/>
    <property type="match status" value="1"/>
</dbReference>
<keyword evidence="1" id="KW-0812">Transmembrane</keyword>
<dbReference type="Proteomes" id="UP000005204">
    <property type="component" value="Unassembled WGS sequence"/>
</dbReference>